<sequence>MFFFGKKNGSARQMSMAEAKAALEGDKSICLIDVRTPQEYQDGHIPGSVNLPLGSMEGITSIAPEHDKKLFVYCLSGARAARACAELAGMGYTDISDLGGINNWTGLMERKG</sequence>
<dbReference type="PROSITE" id="PS50206">
    <property type="entry name" value="RHODANESE_3"/>
    <property type="match status" value="1"/>
</dbReference>
<organism evidence="2">
    <name type="scientific">uncultured Eubacteriales bacterium</name>
    <dbReference type="NCBI Taxonomy" id="172733"/>
    <lineage>
        <taxon>Bacteria</taxon>
        <taxon>Bacillati</taxon>
        <taxon>Bacillota</taxon>
        <taxon>Clostridia</taxon>
        <taxon>Eubacteriales</taxon>
        <taxon>environmental samples</taxon>
    </lineage>
</organism>
<dbReference type="PANTHER" id="PTHR43031">
    <property type="entry name" value="FAD-DEPENDENT OXIDOREDUCTASE"/>
    <property type="match status" value="1"/>
</dbReference>
<dbReference type="InterPro" id="IPR036873">
    <property type="entry name" value="Rhodanese-like_dom_sf"/>
</dbReference>
<proteinExistence type="predicted"/>
<protein>
    <submittedName>
        <fullName evidence="2">Rhodanese domain protein</fullName>
    </submittedName>
</protein>
<dbReference type="SMART" id="SM00450">
    <property type="entry name" value="RHOD"/>
    <property type="match status" value="1"/>
</dbReference>
<dbReference type="PANTHER" id="PTHR43031:SF1">
    <property type="entry name" value="PYRIDINE NUCLEOTIDE-DISULPHIDE OXIDOREDUCTASE"/>
    <property type="match status" value="1"/>
</dbReference>
<dbReference type="InterPro" id="IPR050229">
    <property type="entry name" value="GlpE_sulfurtransferase"/>
</dbReference>
<name>A0A212KB54_9FIRM</name>
<evidence type="ECO:0000259" key="1">
    <source>
        <dbReference type="PROSITE" id="PS50206"/>
    </source>
</evidence>
<dbReference type="Gene3D" id="3.40.250.10">
    <property type="entry name" value="Rhodanese-like domain"/>
    <property type="match status" value="1"/>
</dbReference>
<dbReference type="EMBL" id="FLUN01000001">
    <property type="protein sequence ID" value="SBW08923.1"/>
    <property type="molecule type" value="Genomic_DNA"/>
</dbReference>
<evidence type="ECO:0000313" key="2">
    <source>
        <dbReference type="EMBL" id="SBW08923.1"/>
    </source>
</evidence>
<dbReference type="Pfam" id="PF00581">
    <property type="entry name" value="Rhodanese"/>
    <property type="match status" value="1"/>
</dbReference>
<dbReference type="CDD" id="cd00158">
    <property type="entry name" value="RHOD"/>
    <property type="match status" value="1"/>
</dbReference>
<feature type="domain" description="Rhodanese" evidence="1">
    <location>
        <begin position="25"/>
        <end position="109"/>
    </location>
</feature>
<dbReference type="InterPro" id="IPR001763">
    <property type="entry name" value="Rhodanese-like_dom"/>
</dbReference>
<gene>
    <name evidence="2" type="ORF">KL86CLO1_12545</name>
</gene>
<dbReference type="AlphaFoldDB" id="A0A212KB54"/>
<accession>A0A212KB54</accession>
<reference evidence="2" key="1">
    <citation type="submission" date="2016-04" db="EMBL/GenBank/DDBJ databases">
        <authorList>
            <person name="Evans L.H."/>
            <person name="Alamgir A."/>
            <person name="Owens N."/>
            <person name="Weber N.D."/>
            <person name="Virtaneva K."/>
            <person name="Barbian K."/>
            <person name="Babar A."/>
            <person name="Rosenke K."/>
        </authorList>
    </citation>
    <scope>NUCLEOTIDE SEQUENCE</scope>
    <source>
        <strain evidence="2">86</strain>
    </source>
</reference>
<dbReference type="SUPFAM" id="SSF52821">
    <property type="entry name" value="Rhodanese/Cell cycle control phosphatase"/>
    <property type="match status" value="1"/>
</dbReference>